<evidence type="ECO:0000256" key="5">
    <source>
        <dbReference type="ARBA" id="ARBA00022692"/>
    </source>
</evidence>
<keyword evidence="7 8" id="KW-0472">Membrane</keyword>
<feature type="transmembrane region" description="Helical" evidence="8">
    <location>
        <begin position="297"/>
        <end position="315"/>
    </location>
</feature>
<dbReference type="Proteomes" id="UP001515660">
    <property type="component" value="Unassembled WGS sequence"/>
</dbReference>
<protein>
    <submittedName>
        <fullName evidence="9">ABC transporter permease</fullName>
    </submittedName>
</protein>
<feature type="transmembrane region" description="Helical" evidence="8">
    <location>
        <begin position="346"/>
        <end position="365"/>
    </location>
</feature>
<keyword evidence="5 8" id="KW-0812">Transmembrane</keyword>
<dbReference type="EMBL" id="JAANHS010000001">
    <property type="protein sequence ID" value="NHB75395.1"/>
    <property type="molecule type" value="Genomic_DNA"/>
</dbReference>
<keyword evidence="6 8" id="KW-1133">Transmembrane helix</keyword>
<evidence type="ECO:0000256" key="6">
    <source>
        <dbReference type="ARBA" id="ARBA00022989"/>
    </source>
</evidence>
<comment type="caution">
    <text evidence="9">The sequence shown here is derived from an EMBL/GenBank/DDBJ whole genome shotgun (WGS) entry which is preliminary data.</text>
</comment>
<evidence type="ECO:0000256" key="1">
    <source>
        <dbReference type="ARBA" id="ARBA00004651"/>
    </source>
</evidence>
<name>A0ABX0G2M2_9RHOB</name>
<dbReference type="CDD" id="cd06579">
    <property type="entry name" value="TM_PBP1_transp_AraH_like"/>
    <property type="match status" value="1"/>
</dbReference>
<feature type="transmembrane region" description="Helical" evidence="8">
    <location>
        <begin position="264"/>
        <end position="285"/>
    </location>
</feature>
<keyword evidence="2" id="KW-0813">Transport</keyword>
<evidence type="ECO:0000256" key="2">
    <source>
        <dbReference type="ARBA" id="ARBA00022448"/>
    </source>
</evidence>
<evidence type="ECO:0000313" key="9">
    <source>
        <dbReference type="EMBL" id="NHB75395.1"/>
    </source>
</evidence>
<evidence type="ECO:0000256" key="4">
    <source>
        <dbReference type="ARBA" id="ARBA00022519"/>
    </source>
</evidence>
<feature type="transmembrane region" description="Helical" evidence="8">
    <location>
        <begin position="20"/>
        <end position="44"/>
    </location>
</feature>
<keyword evidence="10" id="KW-1185">Reference proteome</keyword>
<dbReference type="PANTHER" id="PTHR32196:SF21">
    <property type="entry name" value="ABC TRANSPORTER PERMEASE PROTEIN YPHD-RELATED"/>
    <property type="match status" value="1"/>
</dbReference>
<feature type="transmembrane region" description="Helical" evidence="8">
    <location>
        <begin position="213"/>
        <end position="235"/>
    </location>
</feature>
<comment type="subcellular location">
    <subcellularLocation>
        <location evidence="1">Cell membrane</location>
        <topology evidence="1">Multi-pass membrane protein</topology>
    </subcellularLocation>
</comment>
<reference evidence="9 10" key="1">
    <citation type="journal article" date="2022" name="Microorganisms">
        <title>Genome Sequence and Characterization of a Xanthorhodopsin-Containing, Aerobic Anoxygenic Phototrophic Rhodobacter Species, Isolated from Mesophilic Conditions at Yellowstone National Park.</title>
        <authorList>
            <person name="Kyndt J.A."/>
            <person name="Robertson S."/>
            <person name="Shoffstall I.B."/>
            <person name="Ramaley R.F."/>
            <person name="Meyer T.E."/>
        </authorList>
    </citation>
    <scope>NUCLEOTIDE SEQUENCE [LARGE SCALE GENOMIC DNA]</scope>
    <source>
        <strain evidence="9 10">M37P</strain>
    </source>
</reference>
<feature type="transmembrane region" description="Helical" evidence="8">
    <location>
        <begin position="82"/>
        <end position="103"/>
    </location>
</feature>
<gene>
    <name evidence="9" type="ORF">G8O29_01400</name>
</gene>
<feature type="transmembrane region" description="Helical" evidence="8">
    <location>
        <begin position="322"/>
        <end position="340"/>
    </location>
</feature>
<dbReference type="RefSeq" id="WP_166401437.1">
    <property type="nucleotide sequence ID" value="NZ_JAANHS010000001.1"/>
</dbReference>
<evidence type="ECO:0000313" key="10">
    <source>
        <dbReference type="Proteomes" id="UP001515660"/>
    </source>
</evidence>
<dbReference type="Pfam" id="PF02653">
    <property type="entry name" value="BPD_transp_2"/>
    <property type="match status" value="1"/>
</dbReference>
<dbReference type="PANTHER" id="PTHR32196">
    <property type="entry name" value="ABC TRANSPORTER PERMEASE PROTEIN YPHD-RELATED-RELATED"/>
    <property type="match status" value="1"/>
</dbReference>
<keyword evidence="3" id="KW-1003">Cell membrane</keyword>
<evidence type="ECO:0000256" key="3">
    <source>
        <dbReference type="ARBA" id="ARBA00022475"/>
    </source>
</evidence>
<sequence length="375" mass="39363">MTFSPTPQRSVRDRAADLFLSDYFVLYMSLAFIAVLAPFLPTLLTPSNAVNILSNMWPLLIVAIGQTFVLAIAGIDLSQGAVIALTSVIGAALITLVADPVVLSKAPLWGSVITENGGPLAGVAGGIAVAIIVMLTLAALIGLLNGLAIAVLEMPAFMVTLVSMITISALAIYLTQSENIAQLPKGYVALGKGDIVSVYFGAKETPQLPRKQVFSLVTYPMVIAVTMAILAHVLLNRTVFGRQILAIGQNRKAAEISGVPVRRVIVLVFIVSAVFAAVGGILYSARLEAGRPTLGEGTFLLDVIGATVIGGTGLFGGKAKIIWTLFGVLFFVLLSSALGAMNLSAFQVDMMKGAVILAAALLDVLRTRIMQDRAR</sequence>
<organism evidence="9 10">
    <name type="scientific">Rhodobacter calidifons</name>
    <dbReference type="NCBI Taxonomy" id="2715277"/>
    <lineage>
        <taxon>Bacteria</taxon>
        <taxon>Pseudomonadati</taxon>
        <taxon>Pseudomonadota</taxon>
        <taxon>Alphaproteobacteria</taxon>
        <taxon>Rhodobacterales</taxon>
        <taxon>Rhodobacter group</taxon>
        <taxon>Rhodobacter</taxon>
    </lineage>
</organism>
<keyword evidence="4" id="KW-0997">Cell inner membrane</keyword>
<proteinExistence type="predicted"/>
<evidence type="ECO:0000256" key="7">
    <source>
        <dbReference type="ARBA" id="ARBA00023136"/>
    </source>
</evidence>
<evidence type="ECO:0000256" key="8">
    <source>
        <dbReference type="SAM" id="Phobius"/>
    </source>
</evidence>
<accession>A0ABX0G2M2</accession>
<feature type="transmembrane region" description="Helical" evidence="8">
    <location>
        <begin position="156"/>
        <end position="174"/>
    </location>
</feature>
<dbReference type="InterPro" id="IPR001851">
    <property type="entry name" value="ABC_transp_permease"/>
</dbReference>
<feature type="transmembrane region" description="Helical" evidence="8">
    <location>
        <begin position="123"/>
        <end position="144"/>
    </location>
</feature>
<feature type="transmembrane region" description="Helical" evidence="8">
    <location>
        <begin position="56"/>
        <end position="75"/>
    </location>
</feature>